<protein>
    <submittedName>
        <fullName evidence="1">Uncharacterized protein</fullName>
    </submittedName>
</protein>
<evidence type="ECO:0000313" key="1">
    <source>
        <dbReference type="EMBL" id="CEK68888.1"/>
    </source>
</evidence>
<name>A0A0B6ZK54_9EUPU</name>
<proteinExistence type="predicted"/>
<gene>
    <name evidence="1" type="primary">ORF68111</name>
</gene>
<sequence length="133" mass="14875">MHRLFSFLTENSHHCDWVSSSLSGCSLSQTKDQLNMRCPRADPRIAATQSHAFNAMKTTISRNIKVTLTACARVDSILCKCIVVVRDLIQNNGRTFKRLIEAVSASDMTARRKTTSTIIGRPVVEWTISFSQS</sequence>
<organism evidence="1">
    <name type="scientific">Arion vulgaris</name>
    <dbReference type="NCBI Taxonomy" id="1028688"/>
    <lineage>
        <taxon>Eukaryota</taxon>
        <taxon>Metazoa</taxon>
        <taxon>Spiralia</taxon>
        <taxon>Lophotrochozoa</taxon>
        <taxon>Mollusca</taxon>
        <taxon>Gastropoda</taxon>
        <taxon>Heterobranchia</taxon>
        <taxon>Euthyneura</taxon>
        <taxon>Panpulmonata</taxon>
        <taxon>Eupulmonata</taxon>
        <taxon>Stylommatophora</taxon>
        <taxon>Helicina</taxon>
        <taxon>Arionoidea</taxon>
        <taxon>Arionidae</taxon>
        <taxon>Arion</taxon>
    </lineage>
</organism>
<reference evidence="1" key="1">
    <citation type="submission" date="2014-12" db="EMBL/GenBank/DDBJ databases">
        <title>Insight into the proteome of Arion vulgaris.</title>
        <authorList>
            <person name="Aradska J."/>
            <person name="Bulat T."/>
            <person name="Smidak R."/>
            <person name="Sarate P."/>
            <person name="Gangsoo J."/>
            <person name="Sialana F."/>
            <person name="Bilban M."/>
            <person name="Lubec G."/>
        </authorList>
    </citation>
    <scope>NUCLEOTIDE SEQUENCE</scope>
    <source>
        <tissue evidence="1">Skin</tissue>
    </source>
</reference>
<dbReference type="AlphaFoldDB" id="A0A0B6ZK54"/>
<dbReference type="EMBL" id="HACG01022023">
    <property type="protein sequence ID" value="CEK68888.1"/>
    <property type="molecule type" value="Transcribed_RNA"/>
</dbReference>
<accession>A0A0B6ZK54</accession>